<dbReference type="Proteomes" id="UP000632740">
    <property type="component" value="Unassembled WGS sequence"/>
</dbReference>
<dbReference type="AlphaFoldDB" id="A0A919TZA3"/>
<evidence type="ECO:0000313" key="4">
    <source>
        <dbReference type="Proteomes" id="UP000632740"/>
    </source>
</evidence>
<protein>
    <submittedName>
        <fullName evidence="3">Uncharacterized protein</fullName>
    </submittedName>
</protein>
<keyword evidence="2" id="KW-1133">Transmembrane helix</keyword>
<proteinExistence type="predicted"/>
<feature type="transmembrane region" description="Helical" evidence="2">
    <location>
        <begin position="169"/>
        <end position="190"/>
    </location>
</feature>
<dbReference type="RefSeq" id="WP_203750367.1">
    <property type="nucleotide sequence ID" value="NZ_BONK01000004.1"/>
</dbReference>
<keyword evidence="4" id="KW-1185">Reference proteome</keyword>
<accession>A0A919TZA3</accession>
<sequence>MSVIDTIRGRSRGRSPARVHATTHAEHTVAGDLDRAAERTEGSSTDAVLAALATRALASSRARTGRRARRASRAATRAAGRRQVRIDHQRRRAQHLRHPRTAERLAHALDHDVRSTRIGYLTSWLPGFVVLAVAAGMIANDPPFVAATLRRTFDIPDGTPLWAVQDPNVLVSLAAAVIITVLLLGGAHLLGKAYASLLFRGPLLRPPGRYREAAVAHEVLPAGRSAVIAALGSAVMAFFVWFLHTIAEERFTGGIAAAFSGQDGMRVETAVTMFVTCLPVAVVVLEVIANHPVFVHTRKAARWSLVLRLTERRDIRRDERLARRAAASRRRARIAMADLGDMIADVTLRAQAEHIEGAVRTGKLDISTVAEALGVSVPDGRDLDERDAVPTPRIDVTGRVRTGELLTPIVSNRVVEAIAAFRAVDEADEVAPIARLWAAERDAAARRGATNADADTSPSDAVTRHWLHAEDDTSTPTDTAAHAA</sequence>
<feature type="region of interest" description="Disordered" evidence="1">
    <location>
        <begin position="448"/>
        <end position="484"/>
    </location>
</feature>
<feature type="region of interest" description="Disordered" evidence="1">
    <location>
        <begin position="1"/>
        <end position="22"/>
    </location>
</feature>
<name>A0A919TZA3_9CELL</name>
<comment type="caution">
    <text evidence="3">The sequence shown here is derived from an EMBL/GenBank/DDBJ whole genome shotgun (WGS) entry which is preliminary data.</text>
</comment>
<gene>
    <name evidence="3" type="ORF">Cch01nite_13720</name>
</gene>
<dbReference type="EMBL" id="BONK01000004">
    <property type="protein sequence ID" value="GIG20648.1"/>
    <property type="molecule type" value="Genomic_DNA"/>
</dbReference>
<feature type="transmembrane region" description="Helical" evidence="2">
    <location>
        <begin position="267"/>
        <end position="289"/>
    </location>
</feature>
<feature type="transmembrane region" description="Helical" evidence="2">
    <location>
        <begin position="118"/>
        <end position="139"/>
    </location>
</feature>
<feature type="region of interest" description="Disordered" evidence="1">
    <location>
        <begin position="61"/>
        <end position="82"/>
    </location>
</feature>
<keyword evidence="2" id="KW-0472">Membrane</keyword>
<organism evidence="3 4">
    <name type="scientific">Cellulomonas chitinilytica</name>
    <dbReference type="NCBI Taxonomy" id="398759"/>
    <lineage>
        <taxon>Bacteria</taxon>
        <taxon>Bacillati</taxon>
        <taxon>Actinomycetota</taxon>
        <taxon>Actinomycetes</taxon>
        <taxon>Micrococcales</taxon>
        <taxon>Cellulomonadaceae</taxon>
        <taxon>Cellulomonas</taxon>
    </lineage>
</organism>
<keyword evidence="2" id="KW-0812">Transmembrane</keyword>
<evidence type="ECO:0000256" key="2">
    <source>
        <dbReference type="SAM" id="Phobius"/>
    </source>
</evidence>
<evidence type="ECO:0000256" key="1">
    <source>
        <dbReference type="SAM" id="MobiDB-lite"/>
    </source>
</evidence>
<feature type="compositionally biased region" description="Basic residues" evidence="1">
    <location>
        <begin position="63"/>
        <end position="72"/>
    </location>
</feature>
<evidence type="ECO:0000313" key="3">
    <source>
        <dbReference type="EMBL" id="GIG20648.1"/>
    </source>
</evidence>
<feature type="transmembrane region" description="Helical" evidence="2">
    <location>
        <begin position="226"/>
        <end position="247"/>
    </location>
</feature>
<reference evidence="3" key="1">
    <citation type="submission" date="2021-01" db="EMBL/GenBank/DDBJ databases">
        <title>Whole genome shotgun sequence of Cellulomonas chitinilytica NBRC 110799.</title>
        <authorList>
            <person name="Komaki H."/>
            <person name="Tamura T."/>
        </authorList>
    </citation>
    <scope>NUCLEOTIDE SEQUENCE</scope>
    <source>
        <strain evidence="3">NBRC 110799</strain>
    </source>
</reference>